<name>A0ACB6Q6W6_9PLEO</name>
<comment type="caution">
    <text evidence="1">The sequence shown here is derived from an EMBL/GenBank/DDBJ whole genome shotgun (WGS) entry which is preliminary data.</text>
</comment>
<reference evidence="1" key="1">
    <citation type="journal article" date="2020" name="Stud. Mycol.">
        <title>101 Dothideomycetes genomes: a test case for predicting lifestyles and emergence of pathogens.</title>
        <authorList>
            <person name="Haridas S."/>
            <person name="Albert R."/>
            <person name="Binder M."/>
            <person name="Bloem J."/>
            <person name="Labutti K."/>
            <person name="Salamov A."/>
            <person name="Andreopoulos B."/>
            <person name="Baker S."/>
            <person name="Barry K."/>
            <person name="Bills G."/>
            <person name="Bluhm B."/>
            <person name="Cannon C."/>
            <person name="Castanera R."/>
            <person name="Culley D."/>
            <person name="Daum C."/>
            <person name="Ezra D."/>
            <person name="Gonzalez J."/>
            <person name="Henrissat B."/>
            <person name="Kuo A."/>
            <person name="Liang C."/>
            <person name="Lipzen A."/>
            <person name="Lutzoni F."/>
            <person name="Magnuson J."/>
            <person name="Mondo S."/>
            <person name="Nolan M."/>
            <person name="Ohm R."/>
            <person name="Pangilinan J."/>
            <person name="Park H.-J."/>
            <person name="Ramirez L."/>
            <person name="Alfaro M."/>
            <person name="Sun H."/>
            <person name="Tritt A."/>
            <person name="Yoshinaga Y."/>
            <person name="Zwiers L.-H."/>
            <person name="Turgeon B."/>
            <person name="Goodwin S."/>
            <person name="Spatafora J."/>
            <person name="Crous P."/>
            <person name="Grigoriev I."/>
        </authorList>
    </citation>
    <scope>NUCLEOTIDE SEQUENCE</scope>
    <source>
        <strain evidence="1">ATCC 200398</strain>
    </source>
</reference>
<proteinExistence type="predicted"/>
<sequence length="510" mass="57009">MSIGVLHRGQIIHTKHLGQRDISTGKAPQDDTLYHIASLTKVLTTCLIGILVAEGLLTWETPIREYLHTLRSRSDEMGVNATLCDVASNRTGLSSSDFFWGQQNGDILTPKNDLVSLSTVIQASKPFRRSFIYSPWNYILIQAVIETVTGKPFGQTMREKLFDPLGLHQTTLEGLEGSNIAYPHAVHDDGGVTRTPICPFSSDTGLTAVMGGKSTLREMLTIYSAILSAYAHQKENNVDTTPGLPFTYLRLIFEPHIQLRRNVPTSSQAYCLGVYRTILPGNLSCASLNASLLRRSAPTFGIDLPGTKIFHHTGNIPGYFHSMFLETETQSCVVCLSNATPFMDATDFSAQLLLGTLLGSRSFPSFLPLAKTAKQTQMAWYEHLSRYLCANKTERLPTLPFAAYSGRYSNAMGNFVLDIISMKAGLRVYVQSHSLTTYDLLPYDRDTFYWEANRNREVCDRAMFPVSDYHTRLVSFHLGARGVESLQWHCDPMVQPEVFRRKLQAESTRL</sequence>
<accession>A0ACB6Q6W6</accession>
<keyword evidence="2" id="KW-1185">Reference proteome</keyword>
<dbReference type="EMBL" id="MU003576">
    <property type="protein sequence ID" value="KAF2462581.1"/>
    <property type="molecule type" value="Genomic_DNA"/>
</dbReference>
<evidence type="ECO:0000313" key="2">
    <source>
        <dbReference type="Proteomes" id="UP000799755"/>
    </source>
</evidence>
<dbReference type="Proteomes" id="UP000799755">
    <property type="component" value="Unassembled WGS sequence"/>
</dbReference>
<evidence type="ECO:0000313" key="1">
    <source>
        <dbReference type="EMBL" id="KAF2462581.1"/>
    </source>
</evidence>
<protein>
    <submittedName>
        <fullName evidence="1">Beta-lactamase/transpeptidase-like protein</fullName>
    </submittedName>
</protein>
<gene>
    <name evidence="1" type="ORF">BDR25DRAFT_299227</name>
</gene>
<organism evidence="1 2">
    <name type="scientific">Lindgomyces ingoldianus</name>
    <dbReference type="NCBI Taxonomy" id="673940"/>
    <lineage>
        <taxon>Eukaryota</taxon>
        <taxon>Fungi</taxon>
        <taxon>Dikarya</taxon>
        <taxon>Ascomycota</taxon>
        <taxon>Pezizomycotina</taxon>
        <taxon>Dothideomycetes</taxon>
        <taxon>Pleosporomycetidae</taxon>
        <taxon>Pleosporales</taxon>
        <taxon>Lindgomycetaceae</taxon>
        <taxon>Lindgomyces</taxon>
    </lineage>
</organism>